<protein>
    <submittedName>
        <fullName evidence="1">Uncharacterized protein</fullName>
    </submittedName>
</protein>
<organism evidence="1 2">
    <name type="scientific">Vavraia culicis (isolate floridensis)</name>
    <name type="common">Microsporidian parasite</name>
    <dbReference type="NCBI Taxonomy" id="948595"/>
    <lineage>
        <taxon>Eukaryota</taxon>
        <taxon>Fungi</taxon>
        <taxon>Fungi incertae sedis</taxon>
        <taxon>Microsporidia</taxon>
        <taxon>Pleistophoridae</taxon>
        <taxon>Vavraia</taxon>
    </lineage>
</organism>
<dbReference type="RefSeq" id="XP_008073303.1">
    <property type="nucleotide sequence ID" value="XM_008075112.1"/>
</dbReference>
<dbReference type="VEuPathDB" id="MicrosporidiaDB:VCUG_00284"/>
<evidence type="ECO:0000313" key="1">
    <source>
        <dbReference type="EMBL" id="ELA48243.1"/>
    </source>
</evidence>
<dbReference type="OMA" id="NICITEQ"/>
<dbReference type="EMBL" id="GL877406">
    <property type="protein sequence ID" value="ELA48243.1"/>
    <property type="molecule type" value="Genomic_DNA"/>
</dbReference>
<dbReference type="Proteomes" id="UP000011081">
    <property type="component" value="Unassembled WGS sequence"/>
</dbReference>
<sequence length="247" mass="28155">MCTSVALSGTFQSLIKEIKALQNEQEKMMHELSTNFFITEQILAALLDPAHEYSLPNGDSLDLHILKRSNPDITVCKNLLQVLLRLKECYGVLLKLTENTFLNSARIANMAFLIRIFLAHGDELTPGKIKFSLGLEVNGPGGYDTRNVEGRNIGRYIGNASIHVHTNSTKVIANKLFITLKMDLNRKYDDLDLIRLNGTGKGGKMEERLDYMFKSRKRRRFGKKKRVRKREGMLKKIEKELGEKKTN</sequence>
<evidence type="ECO:0000313" key="2">
    <source>
        <dbReference type="Proteomes" id="UP000011081"/>
    </source>
</evidence>
<keyword evidence="2" id="KW-1185">Reference proteome</keyword>
<dbReference type="OrthoDB" id="10431459at2759"/>
<gene>
    <name evidence="1" type="ORF">VCUG_00284</name>
</gene>
<dbReference type="AlphaFoldDB" id="L2GY77"/>
<accession>L2GY77</accession>
<reference evidence="2" key="1">
    <citation type="submission" date="2011-03" db="EMBL/GenBank/DDBJ databases">
        <title>The genome sequence of Vavraia culicis strain floridensis.</title>
        <authorList>
            <consortium name="The Broad Institute Genome Sequencing Platform"/>
            <person name="Cuomo C."/>
            <person name="Becnel J."/>
            <person name="Sanscrainte N."/>
            <person name="Young S.K."/>
            <person name="Zeng Q."/>
            <person name="Gargeya S."/>
            <person name="Fitzgerald M."/>
            <person name="Haas B."/>
            <person name="Abouelleil A."/>
            <person name="Alvarado L."/>
            <person name="Arachchi H.M."/>
            <person name="Berlin A."/>
            <person name="Chapman S.B."/>
            <person name="Gearin G."/>
            <person name="Goldberg J."/>
            <person name="Griggs A."/>
            <person name="Gujja S."/>
            <person name="Hansen M."/>
            <person name="Heiman D."/>
            <person name="Howarth C."/>
            <person name="Larimer J."/>
            <person name="Lui A."/>
            <person name="MacDonald P.J.P."/>
            <person name="McCowen C."/>
            <person name="Montmayeur A."/>
            <person name="Murphy C."/>
            <person name="Neiman D."/>
            <person name="Pearson M."/>
            <person name="Priest M."/>
            <person name="Roberts A."/>
            <person name="Saif S."/>
            <person name="Shea T."/>
            <person name="Sisk P."/>
            <person name="Stolte C."/>
            <person name="Sykes S."/>
            <person name="Wortman J."/>
            <person name="Nusbaum C."/>
            <person name="Birren B."/>
        </authorList>
    </citation>
    <scope>NUCLEOTIDE SEQUENCE [LARGE SCALE GENOMIC DNA]</scope>
    <source>
        <strain evidence="2">floridensis</strain>
    </source>
</reference>
<name>L2GY77_VAVCU</name>
<dbReference type="HOGENOM" id="CLU_1143237_0_0_1"/>
<dbReference type="InParanoid" id="L2GY77"/>
<proteinExistence type="predicted"/>
<dbReference type="GeneID" id="19878173"/>